<evidence type="ECO:0000313" key="3">
    <source>
        <dbReference type="EMBL" id="PIR78309.1"/>
    </source>
</evidence>
<keyword evidence="2" id="KW-0413">Isomerase</keyword>
<evidence type="ECO:0000313" key="4">
    <source>
        <dbReference type="Proteomes" id="UP000230852"/>
    </source>
</evidence>
<comment type="caution">
    <text evidence="3">The sequence shown here is derived from an EMBL/GenBank/DDBJ whole genome shotgun (WGS) entry which is preliminary data.</text>
</comment>
<dbReference type="PANTHER" id="PTHR11749">
    <property type="entry name" value="RIBULOSE-5-PHOSPHATE-3-EPIMERASE"/>
    <property type="match status" value="1"/>
</dbReference>
<name>A0A2H0TYK2_9BACT</name>
<dbReference type="Gene3D" id="3.20.20.70">
    <property type="entry name" value="Aldolase class I"/>
    <property type="match status" value="1"/>
</dbReference>
<protein>
    <recommendedName>
        <fullName evidence="5">Ribulose-phosphate 3-epimerase</fullName>
    </recommendedName>
</protein>
<dbReference type="InterPro" id="IPR011060">
    <property type="entry name" value="RibuloseP-bd_barrel"/>
</dbReference>
<gene>
    <name evidence="3" type="ORF">COU28_02310</name>
</gene>
<evidence type="ECO:0000256" key="2">
    <source>
        <dbReference type="ARBA" id="ARBA00023235"/>
    </source>
</evidence>
<reference evidence="4" key="1">
    <citation type="submission" date="2017-09" db="EMBL/GenBank/DDBJ databases">
        <title>Depth-based differentiation of microbial function through sediment-hosted aquifers and enrichment of novel symbionts in the deep terrestrial subsurface.</title>
        <authorList>
            <person name="Probst A.J."/>
            <person name="Ladd B."/>
            <person name="Jarett J.K."/>
            <person name="Geller-Mcgrath D.E."/>
            <person name="Sieber C.M.K."/>
            <person name="Emerson J.B."/>
            <person name="Anantharaman K."/>
            <person name="Thomas B.C."/>
            <person name="Malmstrom R."/>
            <person name="Stieglmeier M."/>
            <person name="Klingl A."/>
            <person name="Woyke T."/>
            <person name="Ryan C.M."/>
            <person name="Banfield J.F."/>
        </authorList>
    </citation>
    <scope>NUCLEOTIDE SEQUENCE [LARGE SCALE GENOMIC DNA]</scope>
</reference>
<dbReference type="GO" id="GO:0046872">
    <property type="term" value="F:metal ion binding"/>
    <property type="evidence" value="ECO:0007669"/>
    <property type="project" value="UniProtKB-KW"/>
</dbReference>
<proteinExistence type="predicted"/>
<accession>A0A2H0TYK2</accession>
<dbReference type="Proteomes" id="UP000230852">
    <property type="component" value="Unassembled WGS sequence"/>
</dbReference>
<dbReference type="GO" id="GO:0016857">
    <property type="term" value="F:racemase and epimerase activity, acting on carbohydrates and derivatives"/>
    <property type="evidence" value="ECO:0007669"/>
    <property type="project" value="InterPro"/>
</dbReference>
<dbReference type="EMBL" id="PFBU01000046">
    <property type="protein sequence ID" value="PIR78309.1"/>
    <property type="molecule type" value="Genomic_DNA"/>
</dbReference>
<keyword evidence="1" id="KW-0479">Metal-binding</keyword>
<evidence type="ECO:0008006" key="5">
    <source>
        <dbReference type="Google" id="ProtNLM"/>
    </source>
</evidence>
<dbReference type="InterPro" id="IPR013785">
    <property type="entry name" value="Aldolase_TIM"/>
</dbReference>
<evidence type="ECO:0000256" key="1">
    <source>
        <dbReference type="ARBA" id="ARBA00022723"/>
    </source>
</evidence>
<dbReference type="SUPFAM" id="SSF51366">
    <property type="entry name" value="Ribulose-phoshate binding barrel"/>
    <property type="match status" value="1"/>
</dbReference>
<dbReference type="GO" id="GO:0005975">
    <property type="term" value="P:carbohydrate metabolic process"/>
    <property type="evidence" value="ECO:0007669"/>
    <property type="project" value="InterPro"/>
</dbReference>
<dbReference type="AlphaFoldDB" id="A0A2H0TYK2"/>
<dbReference type="InterPro" id="IPR000056">
    <property type="entry name" value="Ribul_P_3_epim-like"/>
</dbReference>
<dbReference type="Pfam" id="PF00834">
    <property type="entry name" value="Ribul_P_3_epim"/>
    <property type="match status" value="1"/>
</dbReference>
<sequence>MQIIPSILVQTPEELKSQLQALGKSVKRVQIDIADGIFVNNTTVSDPDTVQKYCQTEVELHLMVSQPLKELMKWQKVEQVVKILVHFEAVKNLHDILPTLHAYGWEIGIVLNPETDIKVLDEYISEIKAVMFMGVNPGKQGQKLLSQVLANIKKFKTKYTHIFVELDGGINEKNLEKIIATGVDAICPGSAIFGNEKAPKTNNKNLQKIINSLTKK</sequence>
<organism evidence="3 4">
    <name type="scientific">Candidatus Magasanikbacteria bacterium CG10_big_fil_rev_8_21_14_0_10_36_16</name>
    <dbReference type="NCBI Taxonomy" id="1974645"/>
    <lineage>
        <taxon>Bacteria</taxon>
        <taxon>Candidatus Magasanikiibacteriota</taxon>
    </lineage>
</organism>